<dbReference type="AlphaFoldDB" id="A0AA35SAH8"/>
<dbReference type="InterPro" id="IPR013785">
    <property type="entry name" value="Aldolase_TIM"/>
</dbReference>
<keyword evidence="14" id="KW-1185">Reference proteome</keyword>
<reference evidence="13" key="1">
    <citation type="submission" date="2023-03" db="EMBL/GenBank/DDBJ databases">
        <authorList>
            <person name="Steffen K."/>
            <person name="Cardenas P."/>
        </authorList>
    </citation>
    <scope>NUCLEOTIDE SEQUENCE</scope>
</reference>
<evidence type="ECO:0000256" key="4">
    <source>
        <dbReference type="ARBA" id="ARBA00012215"/>
    </source>
</evidence>
<evidence type="ECO:0000313" key="14">
    <source>
        <dbReference type="Proteomes" id="UP001174909"/>
    </source>
</evidence>
<evidence type="ECO:0000256" key="8">
    <source>
        <dbReference type="ARBA" id="ARBA00030874"/>
    </source>
</evidence>
<dbReference type="GO" id="GO:0044281">
    <property type="term" value="P:small molecule metabolic process"/>
    <property type="evidence" value="ECO:0007669"/>
    <property type="project" value="UniProtKB-ARBA"/>
</dbReference>
<evidence type="ECO:0000256" key="6">
    <source>
        <dbReference type="ARBA" id="ARBA00023239"/>
    </source>
</evidence>
<dbReference type="EC" id="4.1.3.16" evidence="4"/>
<accession>A0AA35SAH8</accession>
<dbReference type="GO" id="GO:0008700">
    <property type="term" value="F:(R,S)-4-hydroxy-2-oxoglutarate aldolase activity"/>
    <property type="evidence" value="ECO:0007669"/>
    <property type="project" value="UniProtKB-EC"/>
</dbReference>
<dbReference type="Gene3D" id="3.20.20.150">
    <property type="entry name" value="Divalent-metal-dependent TIM barrel enzymes"/>
    <property type="match status" value="1"/>
</dbReference>
<dbReference type="InterPro" id="IPR036237">
    <property type="entry name" value="Xyl_isomerase-like_sf"/>
</dbReference>
<comment type="similarity">
    <text evidence="2">Belongs to the DapA family.</text>
</comment>
<evidence type="ECO:0000256" key="1">
    <source>
        <dbReference type="ARBA" id="ARBA00002577"/>
    </source>
</evidence>
<dbReference type="InterPro" id="IPR002220">
    <property type="entry name" value="DapA-like"/>
</dbReference>
<dbReference type="PROSITE" id="PS00666">
    <property type="entry name" value="DHDPS_2"/>
    <property type="match status" value="1"/>
</dbReference>
<proteinExistence type="inferred from homology"/>
<evidence type="ECO:0000259" key="12">
    <source>
        <dbReference type="Pfam" id="PF01261"/>
    </source>
</evidence>
<keyword evidence="6 13" id="KW-0456">Lyase</keyword>
<dbReference type="Pfam" id="PF01261">
    <property type="entry name" value="AP_endonuc_2"/>
    <property type="match status" value="1"/>
</dbReference>
<evidence type="ECO:0000256" key="9">
    <source>
        <dbReference type="ARBA" id="ARBA00032879"/>
    </source>
</evidence>
<dbReference type="Proteomes" id="UP001174909">
    <property type="component" value="Unassembled WGS sequence"/>
</dbReference>
<comment type="function">
    <text evidence="1">Catalyzes the final step in the metabolic pathway of hydroxyproline.</text>
</comment>
<sequence length="450" mass="50325">MHVGAQTTARAARNAEHAASAGVEAICAVPPFFGHLGDEGVADYYRTVAAAADLPLFAYNLPQATGVELTPDLMKPLQDKVPQLTGLKHSGYDMNNVYLFAKMGLRVFTGMGRLMLPGLTVGAAGCVDGPPCLAPELWVAIWDAYKARDLDRAEEAQARASEERTVARYTELKHQLGVTSAAGLETLRRFGLNTEASMADDIDEMDELAEVLVSAHAPAVVDDVRLNIAAPDADFRKMSLEVIVDYIARAARYPNVKQINMHFAPKRWSDAAQTVGREGTYDLLIGGIRQVAAFCERHDLELVLENLNSYWSDDIKETPYGEVDWSSRNQYFGMAPEEWQQIVIDVDCANVGLCLDSSHVVTYSHRFPEERREERVLAFLSRPELIRHVHWNDNYLYDARGRDDSHAPLDRGSLPTEMHRRIKYLDATLLLEHFYDVEVLEEELAFIDSL</sequence>
<evidence type="ECO:0000256" key="5">
    <source>
        <dbReference type="ARBA" id="ARBA00018425"/>
    </source>
</evidence>
<evidence type="ECO:0000256" key="10">
    <source>
        <dbReference type="ARBA" id="ARBA00033610"/>
    </source>
</evidence>
<dbReference type="Gene3D" id="3.20.20.70">
    <property type="entry name" value="Aldolase class I"/>
    <property type="match status" value="1"/>
</dbReference>
<comment type="caution">
    <text evidence="13">The sequence shown here is derived from an EMBL/GenBank/DDBJ whole genome shotgun (WGS) entry which is preliminary data.</text>
</comment>
<comment type="catalytic activity">
    <reaction evidence="10">
        <text>(4R)-4-hydroxy-2-oxoglutarate = glyoxylate + pyruvate</text>
        <dbReference type="Rhea" id="RHEA:30687"/>
        <dbReference type="ChEBI" id="CHEBI:15361"/>
        <dbReference type="ChEBI" id="CHEBI:36655"/>
        <dbReference type="ChEBI" id="CHEBI:62213"/>
        <dbReference type="EC" id="4.1.3.16"/>
    </reaction>
</comment>
<dbReference type="SUPFAM" id="SSF51569">
    <property type="entry name" value="Aldolase"/>
    <property type="match status" value="1"/>
</dbReference>
<comment type="catalytic activity">
    <reaction evidence="11">
        <text>(4S)-4-hydroxy-2-oxoglutarate = glyoxylate + pyruvate</text>
        <dbReference type="Rhea" id="RHEA:35639"/>
        <dbReference type="ChEBI" id="CHEBI:15361"/>
        <dbReference type="ChEBI" id="CHEBI:36655"/>
        <dbReference type="ChEBI" id="CHEBI:71685"/>
        <dbReference type="EC" id="4.1.3.16"/>
    </reaction>
</comment>
<dbReference type="PANTHER" id="PTHR12128">
    <property type="entry name" value="DIHYDRODIPICOLINATE SYNTHASE"/>
    <property type="match status" value="1"/>
</dbReference>
<dbReference type="SUPFAM" id="SSF51658">
    <property type="entry name" value="Xylose isomerase-like"/>
    <property type="match status" value="1"/>
</dbReference>
<evidence type="ECO:0000313" key="13">
    <source>
        <dbReference type="EMBL" id="CAI8025653.1"/>
    </source>
</evidence>
<comment type="subunit">
    <text evidence="3">Homotetramer.</text>
</comment>
<dbReference type="GO" id="GO:0008840">
    <property type="term" value="F:4-hydroxy-tetrahydrodipicolinate synthase activity"/>
    <property type="evidence" value="ECO:0007669"/>
    <property type="project" value="TreeGrafter"/>
</dbReference>
<feature type="domain" description="Xylose isomerase-like TIM barrel" evidence="12">
    <location>
        <begin position="197"/>
        <end position="449"/>
    </location>
</feature>
<keyword evidence="7" id="KW-0704">Schiff base</keyword>
<dbReference type="InterPro" id="IPR013022">
    <property type="entry name" value="Xyl_isomerase-like_TIM-brl"/>
</dbReference>
<dbReference type="EMBL" id="CASHTH010002173">
    <property type="protein sequence ID" value="CAI8025653.1"/>
    <property type="molecule type" value="Genomic_DNA"/>
</dbReference>
<evidence type="ECO:0000256" key="11">
    <source>
        <dbReference type="ARBA" id="ARBA00033613"/>
    </source>
</evidence>
<dbReference type="Pfam" id="PF00701">
    <property type="entry name" value="DHDPS"/>
    <property type="match status" value="1"/>
</dbReference>
<dbReference type="SMART" id="SM01130">
    <property type="entry name" value="DHDPS"/>
    <property type="match status" value="1"/>
</dbReference>
<dbReference type="InterPro" id="IPR020625">
    <property type="entry name" value="Schiff_base-form_aldolases_AS"/>
</dbReference>
<dbReference type="PANTHER" id="PTHR12128:SF66">
    <property type="entry name" value="4-HYDROXY-2-OXOGLUTARATE ALDOLASE, MITOCHONDRIAL"/>
    <property type="match status" value="1"/>
</dbReference>
<dbReference type="CDD" id="cd00408">
    <property type="entry name" value="DHDPS-like"/>
    <property type="match status" value="1"/>
</dbReference>
<organism evidence="13 14">
    <name type="scientific">Geodia barretti</name>
    <name type="common">Barrett's horny sponge</name>
    <dbReference type="NCBI Taxonomy" id="519541"/>
    <lineage>
        <taxon>Eukaryota</taxon>
        <taxon>Metazoa</taxon>
        <taxon>Porifera</taxon>
        <taxon>Demospongiae</taxon>
        <taxon>Heteroscleromorpha</taxon>
        <taxon>Tetractinellida</taxon>
        <taxon>Astrophorina</taxon>
        <taxon>Geodiidae</taxon>
        <taxon>Geodia</taxon>
    </lineage>
</organism>
<evidence type="ECO:0000256" key="2">
    <source>
        <dbReference type="ARBA" id="ARBA00007592"/>
    </source>
</evidence>
<evidence type="ECO:0000256" key="3">
    <source>
        <dbReference type="ARBA" id="ARBA00011881"/>
    </source>
</evidence>
<name>A0AA35SAH8_GEOBA</name>
<protein>
    <recommendedName>
        <fullName evidence="5">4-hydroxy-2-oxoglutarate aldolase, mitochondrial</fullName>
        <ecNumber evidence="4">4.1.3.16</ecNumber>
    </recommendedName>
    <alternativeName>
        <fullName evidence="9">Dihydrodipicolinate synthase-like</fullName>
    </alternativeName>
    <alternativeName>
        <fullName evidence="8">Probable 2-keto-4-hydroxyglutarate aldolase</fullName>
    </alternativeName>
</protein>
<gene>
    <name evidence="13" type="ORF">GBAR_LOCUS14794</name>
</gene>
<evidence type="ECO:0000256" key="7">
    <source>
        <dbReference type="ARBA" id="ARBA00023270"/>
    </source>
</evidence>